<reference evidence="2" key="1">
    <citation type="submission" date="2013-07" db="EMBL/GenBank/DDBJ databases">
        <title>The genome sequence of Escherichia coli UMEA 3162-1.</title>
        <authorList>
            <consortium name="The Broad Institute Genome Sequencing Platform"/>
            <consortium name="The Broad Institute Genome Sequencing Center for Infectious Disease"/>
            <person name="Feldgarden M."/>
            <person name="Frimodt-Moller N."/>
            <person name="Leihof R.F."/>
            <person name="Rasmussen L."/>
            <person name="Young S.K."/>
            <person name="Zeng Q."/>
            <person name="Gargeya S."/>
            <person name="Abouelleil A."/>
            <person name="Alvarado L."/>
            <person name="Berlin A.M."/>
            <person name="Chapman S.B."/>
            <person name="Gainer-Dewar J."/>
            <person name="Goldberg J."/>
            <person name="Gnerre S."/>
            <person name="Griggs A."/>
            <person name="Gujja S."/>
            <person name="Hansen M."/>
            <person name="Howarth C."/>
            <person name="Imamovic A."/>
            <person name="Larimer J."/>
            <person name="McCowan C."/>
            <person name="Murphy C."/>
            <person name="Pearson M."/>
            <person name="Poon T."/>
            <person name="Priest M."/>
            <person name="Roberts A."/>
            <person name="Saif S."/>
            <person name="Shea T."/>
            <person name="Sykes S."/>
            <person name="Wortman J."/>
            <person name="Nusbaum C."/>
            <person name="Birren B."/>
        </authorList>
    </citation>
    <scope>NUCLEOTIDE SEQUENCE [LARGE SCALE GENOMIC DNA]</scope>
    <source>
        <strain evidence="2">UMEA 3162-1</strain>
    </source>
</reference>
<evidence type="ECO:0000313" key="2">
    <source>
        <dbReference type="Proteomes" id="UP000016035"/>
    </source>
</evidence>
<protein>
    <submittedName>
        <fullName evidence="1">Uncharacterized protein</fullName>
    </submittedName>
</protein>
<comment type="caution">
    <text evidence="1">The sequence shown here is derived from an EMBL/GenBank/DDBJ whole genome shotgun (WGS) entry which is preliminary data.</text>
</comment>
<name>A0A0E2LF69_ECOU3</name>
<dbReference type="AlphaFoldDB" id="A0A0E2LF69"/>
<accession>A0A0E2LF69</accession>
<organism evidence="1 2">
    <name type="scientific">Escherichia coli (strain UMEA 3162-1)</name>
    <dbReference type="NCBI Taxonomy" id="1281200"/>
    <lineage>
        <taxon>Bacteria</taxon>
        <taxon>Pseudomonadati</taxon>
        <taxon>Pseudomonadota</taxon>
        <taxon>Gammaproteobacteria</taxon>
        <taxon>Enterobacterales</taxon>
        <taxon>Enterobacteriaceae</taxon>
        <taxon>Escherichia</taxon>
    </lineage>
</organism>
<dbReference type="EMBL" id="AWBU01000022">
    <property type="protein sequence ID" value="EQX25457.1"/>
    <property type="molecule type" value="Genomic_DNA"/>
</dbReference>
<dbReference type="HOGENOM" id="CLU_2537214_0_0_6"/>
<evidence type="ECO:0000313" key="1">
    <source>
        <dbReference type="EMBL" id="EQX25457.1"/>
    </source>
</evidence>
<sequence length="83" mass="9772">MMNLAKDMIMRIKPQDFKFDVLTVAGYANPKAKTHFAPSASGFNFKWEWEGKIYELHIEQEKLQYPDFILERLFDAAIEMAKK</sequence>
<dbReference type="Proteomes" id="UP000016035">
    <property type="component" value="Unassembled WGS sequence"/>
</dbReference>
<proteinExistence type="predicted"/>
<dbReference type="PATRIC" id="fig|1281200.3.peg.2853"/>
<gene>
    <name evidence="1" type="ORF">G925_02757</name>
</gene>